<sequence length="346" mass="37407">GKGVCTISGDPHYKTFDNGTYDFQGTCTYTAATGCHLEGTSLNPFSVVVENEKWYAMSKDPKVSVAKLVAVEVYGNILVLRRNEIGMIMVNGIMMSLPINLNNGAVQAYQEGTYDVIVTDFGLRVTYDLVYHVTVTLPAIYRGKTCGLCGNFNGNNNDEFQLPNGQITKDVTPFGAAWKVSVPGVVCEDGCSGDLCPKCNPEKKHIFEADCSMITDPKGPFAACHSVINPASYFRDCVYDVCLSNGDRQALCHSIGSYMIDCQDFGVTIGKWRSANFCPLKCPANSHYEGCAETCGTPCPGLSSIITCPTTCAEGCSCNAGYLFNGTGCVQKNDCSCYHKGRTYKV</sequence>
<dbReference type="Pfam" id="PF01826">
    <property type="entry name" value="TIL"/>
    <property type="match status" value="1"/>
</dbReference>
<accession>A0ABD0W1G5</accession>
<dbReference type="InterPro" id="IPR001846">
    <property type="entry name" value="VWF_type-D"/>
</dbReference>
<dbReference type="CDD" id="cd19941">
    <property type="entry name" value="TIL"/>
    <property type="match status" value="1"/>
</dbReference>
<dbReference type="FunFam" id="2.10.25.10:FF:000055">
    <property type="entry name" value="alpha-tectorin isoform X1"/>
    <property type="match status" value="1"/>
</dbReference>
<dbReference type="PANTHER" id="PTHR11339">
    <property type="entry name" value="EXTRACELLULAR MATRIX GLYCOPROTEIN RELATED"/>
    <property type="match status" value="1"/>
</dbReference>
<proteinExistence type="predicted"/>
<dbReference type="Proteomes" id="UP001557470">
    <property type="component" value="Unassembled WGS sequence"/>
</dbReference>
<feature type="non-terminal residue" evidence="4">
    <location>
        <position position="346"/>
    </location>
</feature>
<feature type="domain" description="VWFD" evidence="3">
    <location>
        <begin position="3"/>
        <end position="188"/>
    </location>
</feature>
<feature type="non-terminal residue" evidence="4">
    <location>
        <position position="1"/>
    </location>
</feature>
<dbReference type="Pfam" id="PF08742">
    <property type="entry name" value="C8"/>
    <property type="match status" value="1"/>
</dbReference>
<dbReference type="InterPro" id="IPR050780">
    <property type="entry name" value="Mucin_vWF_Thrombospondin_sf"/>
</dbReference>
<gene>
    <name evidence="4" type="ORF">UPYG_G00341870</name>
</gene>
<dbReference type="PROSITE" id="PS51233">
    <property type="entry name" value="VWFD"/>
    <property type="match status" value="1"/>
</dbReference>
<evidence type="ECO:0000259" key="3">
    <source>
        <dbReference type="PROSITE" id="PS51233"/>
    </source>
</evidence>
<keyword evidence="2" id="KW-0325">Glycoprotein</keyword>
<keyword evidence="1" id="KW-1015">Disulfide bond</keyword>
<evidence type="ECO:0000313" key="5">
    <source>
        <dbReference type="Proteomes" id="UP001557470"/>
    </source>
</evidence>
<dbReference type="InterPro" id="IPR002919">
    <property type="entry name" value="TIL_dom"/>
</dbReference>
<protein>
    <recommendedName>
        <fullName evidence="3">VWFD domain-containing protein</fullName>
    </recommendedName>
</protein>
<dbReference type="InterPro" id="IPR036084">
    <property type="entry name" value="Ser_inhib-like_sf"/>
</dbReference>
<name>A0ABD0W1G5_UMBPY</name>
<evidence type="ECO:0000313" key="4">
    <source>
        <dbReference type="EMBL" id="KAL0962570.1"/>
    </source>
</evidence>
<evidence type="ECO:0000256" key="2">
    <source>
        <dbReference type="ARBA" id="ARBA00023180"/>
    </source>
</evidence>
<dbReference type="SUPFAM" id="SSF57567">
    <property type="entry name" value="Serine protease inhibitors"/>
    <property type="match status" value="1"/>
</dbReference>
<comment type="caution">
    <text evidence="4">The sequence shown here is derived from an EMBL/GenBank/DDBJ whole genome shotgun (WGS) entry which is preliminary data.</text>
</comment>
<dbReference type="InterPro" id="IPR014853">
    <property type="entry name" value="VWF/SSPO/ZAN-like_Cys-rich_dom"/>
</dbReference>
<dbReference type="PANTHER" id="PTHR11339:SF244">
    <property type="entry name" value="IGGFC-BINDING PROTEIN"/>
    <property type="match status" value="1"/>
</dbReference>
<dbReference type="Gene3D" id="2.10.25.10">
    <property type="entry name" value="Laminin"/>
    <property type="match status" value="1"/>
</dbReference>
<dbReference type="SMART" id="SM00832">
    <property type="entry name" value="C8"/>
    <property type="match status" value="1"/>
</dbReference>
<keyword evidence="5" id="KW-1185">Reference proteome</keyword>
<organism evidence="4 5">
    <name type="scientific">Umbra pygmaea</name>
    <name type="common">Eastern mudminnow</name>
    <dbReference type="NCBI Taxonomy" id="75934"/>
    <lineage>
        <taxon>Eukaryota</taxon>
        <taxon>Metazoa</taxon>
        <taxon>Chordata</taxon>
        <taxon>Craniata</taxon>
        <taxon>Vertebrata</taxon>
        <taxon>Euteleostomi</taxon>
        <taxon>Actinopterygii</taxon>
        <taxon>Neopterygii</taxon>
        <taxon>Teleostei</taxon>
        <taxon>Protacanthopterygii</taxon>
        <taxon>Esociformes</taxon>
        <taxon>Umbridae</taxon>
        <taxon>Umbra</taxon>
    </lineage>
</organism>
<reference evidence="4 5" key="1">
    <citation type="submission" date="2024-06" db="EMBL/GenBank/DDBJ databases">
        <authorList>
            <person name="Pan Q."/>
            <person name="Wen M."/>
            <person name="Jouanno E."/>
            <person name="Zahm M."/>
            <person name="Klopp C."/>
            <person name="Cabau C."/>
            <person name="Louis A."/>
            <person name="Berthelot C."/>
            <person name="Parey E."/>
            <person name="Roest Crollius H."/>
            <person name="Montfort J."/>
            <person name="Robinson-Rechavi M."/>
            <person name="Bouchez O."/>
            <person name="Lampietro C."/>
            <person name="Lopez Roques C."/>
            <person name="Donnadieu C."/>
            <person name="Postlethwait J."/>
            <person name="Bobe J."/>
            <person name="Verreycken H."/>
            <person name="Guiguen Y."/>
        </authorList>
    </citation>
    <scope>NUCLEOTIDE SEQUENCE [LARGE SCALE GENOMIC DNA]</scope>
    <source>
        <strain evidence="4">Up_M1</strain>
        <tissue evidence="4">Testis</tissue>
    </source>
</reference>
<dbReference type="AlphaFoldDB" id="A0ABD0W1G5"/>
<dbReference type="SMART" id="SM00216">
    <property type="entry name" value="VWD"/>
    <property type="match status" value="1"/>
</dbReference>
<evidence type="ECO:0000256" key="1">
    <source>
        <dbReference type="ARBA" id="ARBA00023157"/>
    </source>
</evidence>
<dbReference type="EMBL" id="JAGEUA010000011">
    <property type="protein sequence ID" value="KAL0962570.1"/>
    <property type="molecule type" value="Genomic_DNA"/>
</dbReference>
<dbReference type="Pfam" id="PF00094">
    <property type="entry name" value="VWD"/>
    <property type="match status" value="1"/>
</dbReference>